<dbReference type="Pfam" id="PF00700">
    <property type="entry name" value="Flagellin_C"/>
    <property type="match status" value="1"/>
</dbReference>
<feature type="domain" description="Flagellin C-terminal" evidence="5">
    <location>
        <begin position="221"/>
        <end position="302"/>
    </location>
</feature>
<dbReference type="NCBIfam" id="TIGR02550">
    <property type="entry name" value="flagell_flgL"/>
    <property type="match status" value="1"/>
</dbReference>
<keyword evidence="6" id="KW-0966">Cell projection</keyword>
<dbReference type="STRING" id="1838280.A6M21_13480"/>
<dbReference type="PANTHER" id="PTHR42792:SF1">
    <property type="entry name" value="FLAGELLAR HOOK-ASSOCIATED PROTEIN 3"/>
    <property type="match status" value="1"/>
</dbReference>
<keyword evidence="3" id="KW-0975">Bacterial flagellum</keyword>
<protein>
    <submittedName>
        <fullName evidence="6">Flagellar hook-associated protein 3</fullName>
    </submittedName>
</protein>
<organism evidence="6 7">
    <name type="scientific">Desulfotomaculum copahuensis</name>
    <dbReference type="NCBI Taxonomy" id="1838280"/>
    <lineage>
        <taxon>Bacteria</taxon>
        <taxon>Bacillati</taxon>
        <taxon>Bacillota</taxon>
        <taxon>Clostridia</taxon>
        <taxon>Eubacteriales</taxon>
        <taxon>Desulfotomaculaceae</taxon>
        <taxon>Desulfotomaculum</taxon>
    </lineage>
</organism>
<dbReference type="EMBL" id="LYVF01000178">
    <property type="protein sequence ID" value="OAT80374.1"/>
    <property type="molecule type" value="Genomic_DNA"/>
</dbReference>
<keyword evidence="6" id="KW-0969">Cilium</keyword>
<evidence type="ECO:0000256" key="1">
    <source>
        <dbReference type="ARBA" id="ARBA00004365"/>
    </source>
</evidence>
<feature type="domain" description="Flagellin N-terminal" evidence="4">
    <location>
        <begin position="4"/>
        <end position="140"/>
    </location>
</feature>
<gene>
    <name evidence="6" type="ORF">A6M21_13480</name>
</gene>
<evidence type="ECO:0000313" key="6">
    <source>
        <dbReference type="EMBL" id="OAT80374.1"/>
    </source>
</evidence>
<dbReference type="GO" id="GO:0009424">
    <property type="term" value="C:bacterial-type flagellum hook"/>
    <property type="evidence" value="ECO:0007669"/>
    <property type="project" value="InterPro"/>
</dbReference>
<keyword evidence="6" id="KW-0282">Flagellum</keyword>
<dbReference type="PANTHER" id="PTHR42792">
    <property type="entry name" value="FLAGELLIN"/>
    <property type="match status" value="1"/>
</dbReference>
<dbReference type="Gene3D" id="1.20.1330.10">
    <property type="entry name" value="f41 fragment of flagellin, N-terminal domain"/>
    <property type="match status" value="1"/>
</dbReference>
<accession>A0A1B7LCA8</accession>
<dbReference type="Proteomes" id="UP000078532">
    <property type="component" value="Unassembled WGS sequence"/>
</dbReference>
<evidence type="ECO:0000256" key="3">
    <source>
        <dbReference type="ARBA" id="ARBA00023143"/>
    </source>
</evidence>
<proteinExistence type="inferred from homology"/>
<sequence>MRITNQMTATLVLNDLNNCMEQLQNTQLKLSSGHNINQPSDDPAGTARVMAYNTALSANGQYQRNINDASGWLKTTDQALANIGSALQRVRTLTVEGANATLTGNDRQALAQEVDQLINNVADNANASYGSRYIFGGNHTGGRPFTVNNDANGEPQSVTYTGDQGQLNYEISQNVTMQINVNADSSTSGNIKMSDIFSDLINIRDHLKNSDTNSLSGSDLSNLDRDMNNLLSARASVGARLNRLSLSLGQAQTANLNLTGSKADIYDVDIARAITDFNMQQNAYQGALNVAARIIQPTLVDFLK</sequence>
<dbReference type="InterPro" id="IPR013384">
    <property type="entry name" value="Flagell_FlgL"/>
</dbReference>
<dbReference type="InterPro" id="IPR046358">
    <property type="entry name" value="Flagellin_C"/>
</dbReference>
<comment type="subcellular location">
    <subcellularLocation>
        <location evidence="1">Bacterial flagellum</location>
    </subcellularLocation>
</comment>
<comment type="caution">
    <text evidence="6">The sequence shown here is derived from an EMBL/GenBank/DDBJ whole genome shotgun (WGS) entry which is preliminary data.</text>
</comment>
<dbReference type="OrthoDB" id="9758307at2"/>
<name>A0A1B7LCA8_9FIRM</name>
<dbReference type="Pfam" id="PF00669">
    <property type="entry name" value="Flagellin_N"/>
    <property type="match status" value="1"/>
</dbReference>
<evidence type="ECO:0000259" key="5">
    <source>
        <dbReference type="Pfam" id="PF00700"/>
    </source>
</evidence>
<dbReference type="SUPFAM" id="SSF64518">
    <property type="entry name" value="Phase 1 flagellin"/>
    <property type="match status" value="1"/>
</dbReference>
<evidence type="ECO:0000256" key="2">
    <source>
        <dbReference type="ARBA" id="ARBA00005709"/>
    </source>
</evidence>
<comment type="similarity">
    <text evidence="2">Belongs to the bacterial flagellin family.</text>
</comment>
<dbReference type="InterPro" id="IPR001029">
    <property type="entry name" value="Flagellin_N"/>
</dbReference>
<evidence type="ECO:0000313" key="7">
    <source>
        <dbReference type="Proteomes" id="UP000078532"/>
    </source>
</evidence>
<dbReference type="GO" id="GO:0005198">
    <property type="term" value="F:structural molecule activity"/>
    <property type="evidence" value="ECO:0007669"/>
    <property type="project" value="InterPro"/>
</dbReference>
<evidence type="ECO:0000259" key="4">
    <source>
        <dbReference type="Pfam" id="PF00669"/>
    </source>
</evidence>
<dbReference type="AlphaFoldDB" id="A0A1B7LCA8"/>
<reference evidence="6 7" key="1">
    <citation type="submission" date="2016-04" db="EMBL/GenBank/DDBJ databases">
        <authorList>
            <person name="Evans L.H."/>
            <person name="Alamgir A."/>
            <person name="Owens N."/>
            <person name="Weber N.D."/>
            <person name="Virtaneva K."/>
            <person name="Barbian K."/>
            <person name="Babar A."/>
            <person name="Rosenke K."/>
        </authorList>
    </citation>
    <scope>NUCLEOTIDE SEQUENCE [LARGE SCALE GENOMIC DNA]</scope>
    <source>
        <strain evidence="6 7">LMa1</strain>
    </source>
</reference>
<dbReference type="GO" id="GO:0071973">
    <property type="term" value="P:bacterial-type flagellum-dependent cell motility"/>
    <property type="evidence" value="ECO:0007669"/>
    <property type="project" value="InterPro"/>
</dbReference>
<keyword evidence="7" id="KW-1185">Reference proteome</keyword>
<dbReference type="RefSeq" id="WP_066669803.1">
    <property type="nucleotide sequence ID" value="NZ_LYVF01000178.1"/>
</dbReference>
<dbReference type="InterPro" id="IPR001492">
    <property type="entry name" value="Flagellin"/>
</dbReference>